<proteinExistence type="predicted"/>
<reference evidence="1 2" key="1">
    <citation type="submission" date="2020-08" db="EMBL/GenBank/DDBJ databases">
        <title>Genomic Encyclopedia of Type Strains, Phase IV (KMG-IV): sequencing the most valuable type-strain genomes for metagenomic binning, comparative biology and taxonomic classification.</title>
        <authorList>
            <person name="Goeker M."/>
        </authorList>
    </citation>
    <scope>NUCLEOTIDE SEQUENCE [LARGE SCALE GENOMIC DNA]</scope>
    <source>
        <strain evidence="1 2">DSM 101064</strain>
    </source>
</reference>
<dbReference type="EMBL" id="JACIJM010000005">
    <property type="protein sequence ID" value="MBB5722569.1"/>
    <property type="molecule type" value="Genomic_DNA"/>
</dbReference>
<protein>
    <recommendedName>
        <fullName evidence="3">Sulfotransferase</fullName>
    </recommendedName>
</protein>
<sequence length="372" mass="43399">MKPKLKHRWSLQQNFLMGLRFGDWMRVLAENKFRISPVYLHRAIAVTLVSPINSLNAFIEQRRFGDAIEATEITQPPLFILGHWRSGTTHLHDLLSQDDTQFHAPNTYQVSSPLTFLTTEKLLSKLFAWILPKKRFMDNMPLTFQSPQEDEFAPLIMAQRSLYLAMSFPQTGQHYEKELTFHDVDPAKVNAWKSAFVTFCKKLTISDPRALLLKSPPHTARIRTILEMFPDARFVHIHRDPYRVFQSQRHFFDTACWHMYMQRPDLSVIDDDILTRHEVMYDAYFDDLALIPQDRICDVAFDDVEADPMATLARVYDQLSLEGFDDYRPKAQAYVDSISGYKKNSFSTLDAETKAIVADRWSRSFDTWGYPK</sequence>
<organism evidence="1 2">
    <name type="scientific">Yoonia ponticola</name>
    <dbReference type="NCBI Taxonomy" id="1524255"/>
    <lineage>
        <taxon>Bacteria</taxon>
        <taxon>Pseudomonadati</taxon>
        <taxon>Pseudomonadota</taxon>
        <taxon>Alphaproteobacteria</taxon>
        <taxon>Rhodobacterales</taxon>
        <taxon>Paracoccaceae</taxon>
        <taxon>Yoonia</taxon>
    </lineage>
</organism>
<dbReference type="SUPFAM" id="SSF52540">
    <property type="entry name" value="P-loop containing nucleoside triphosphate hydrolases"/>
    <property type="match status" value="1"/>
</dbReference>
<dbReference type="InterPro" id="IPR052736">
    <property type="entry name" value="Stf3_sulfotransferase"/>
</dbReference>
<evidence type="ECO:0008006" key="3">
    <source>
        <dbReference type="Google" id="ProtNLM"/>
    </source>
</evidence>
<dbReference type="PANTHER" id="PTHR36451">
    <property type="entry name" value="PAPS-DEPENDENT SULFOTRANSFERASE STF3"/>
    <property type="match status" value="1"/>
</dbReference>
<dbReference type="Proteomes" id="UP000535415">
    <property type="component" value="Unassembled WGS sequence"/>
</dbReference>
<dbReference type="PANTHER" id="PTHR36451:SF1">
    <property type="entry name" value="OMEGA-HYDROXY-BETA-DIHYDROMENAQUINONE-9 SULFOTRANSFERASE STF3"/>
    <property type="match status" value="1"/>
</dbReference>
<keyword evidence="2" id="KW-1185">Reference proteome</keyword>
<dbReference type="InterPro" id="IPR027417">
    <property type="entry name" value="P-loop_NTPase"/>
</dbReference>
<comment type="caution">
    <text evidence="1">The sequence shown here is derived from an EMBL/GenBank/DDBJ whole genome shotgun (WGS) entry which is preliminary data.</text>
</comment>
<accession>A0A7W9BL81</accession>
<dbReference type="AlphaFoldDB" id="A0A7W9BL81"/>
<evidence type="ECO:0000313" key="2">
    <source>
        <dbReference type="Proteomes" id="UP000535415"/>
    </source>
</evidence>
<dbReference type="Gene3D" id="3.40.50.300">
    <property type="entry name" value="P-loop containing nucleotide triphosphate hydrolases"/>
    <property type="match status" value="1"/>
</dbReference>
<dbReference type="Pfam" id="PF13469">
    <property type="entry name" value="Sulfotransfer_3"/>
    <property type="match status" value="1"/>
</dbReference>
<gene>
    <name evidence="1" type="ORF">FHS72_002195</name>
</gene>
<evidence type="ECO:0000313" key="1">
    <source>
        <dbReference type="EMBL" id="MBB5722569.1"/>
    </source>
</evidence>
<name>A0A7W9BL81_9RHOB</name>
<dbReference type="RefSeq" id="WP_183528938.1">
    <property type="nucleotide sequence ID" value="NZ_JACIJM010000005.1"/>
</dbReference>